<sequence length="310" mass="33989">MRYTPLPSELTARSFSLADAAAAGVGRARLRSADIGHPFHGVYTAGLADDEEDRCRALAPTLEVDEWFSHLTAARLYRMPLPAFAQHENAVHVTSVGTDDRVRRAGVTGWRVLERPPSRRWENGVRIVAPADVWASLSVRSALRPGATLSTEWLVAIGDFLVSGERTDAGRAPALCTLAELEAAADRRNGKRGAKALRVAVAAVRHPVDSVKETFLRLGLVGCGLPEPEVQLPVETAQGLRHADLGYRRERLLLEFQGDEHRTSRARWLADLTRVQLLQDAGYRVMLIGDADLVPDCRALAARVRRALTC</sequence>
<name>A0ABN2GHW0_9MICO</name>
<evidence type="ECO:0008006" key="3">
    <source>
        <dbReference type="Google" id="ProtNLM"/>
    </source>
</evidence>
<accession>A0ABN2GHW0</accession>
<keyword evidence="2" id="KW-1185">Reference proteome</keyword>
<organism evidence="1 2">
    <name type="scientific">Microbacterium lacus</name>
    <dbReference type="NCBI Taxonomy" id="415217"/>
    <lineage>
        <taxon>Bacteria</taxon>
        <taxon>Bacillati</taxon>
        <taxon>Actinomycetota</taxon>
        <taxon>Actinomycetes</taxon>
        <taxon>Micrococcales</taxon>
        <taxon>Microbacteriaceae</taxon>
        <taxon>Microbacterium</taxon>
    </lineage>
</organism>
<gene>
    <name evidence="1" type="ORF">GCM10009807_14630</name>
</gene>
<evidence type="ECO:0000313" key="1">
    <source>
        <dbReference type="EMBL" id="GAA1671555.1"/>
    </source>
</evidence>
<dbReference type="RefSeq" id="WP_344053101.1">
    <property type="nucleotide sequence ID" value="NZ_BAAAPK010000001.1"/>
</dbReference>
<protein>
    <recommendedName>
        <fullName evidence="3">DUF559 domain-containing protein</fullName>
    </recommendedName>
</protein>
<proteinExistence type="predicted"/>
<evidence type="ECO:0000313" key="2">
    <source>
        <dbReference type="Proteomes" id="UP001500596"/>
    </source>
</evidence>
<dbReference type="Proteomes" id="UP001500596">
    <property type="component" value="Unassembled WGS sequence"/>
</dbReference>
<reference evidence="1 2" key="1">
    <citation type="journal article" date="2019" name="Int. J. Syst. Evol. Microbiol.">
        <title>The Global Catalogue of Microorganisms (GCM) 10K type strain sequencing project: providing services to taxonomists for standard genome sequencing and annotation.</title>
        <authorList>
            <consortium name="The Broad Institute Genomics Platform"/>
            <consortium name="The Broad Institute Genome Sequencing Center for Infectious Disease"/>
            <person name="Wu L."/>
            <person name="Ma J."/>
        </authorList>
    </citation>
    <scope>NUCLEOTIDE SEQUENCE [LARGE SCALE GENOMIC DNA]</scope>
    <source>
        <strain evidence="1 2">JCM 15575</strain>
    </source>
</reference>
<dbReference type="EMBL" id="BAAAPK010000001">
    <property type="protein sequence ID" value="GAA1671555.1"/>
    <property type="molecule type" value="Genomic_DNA"/>
</dbReference>
<comment type="caution">
    <text evidence="1">The sequence shown here is derived from an EMBL/GenBank/DDBJ whole genome shotgun (WGS) entry which is preliminary data.</text>
</comment>